<dbReference type="AlphaFoldDB" id="A0A3R9UU20"/>
<dbReference type="PIRSF" id="PIRSF009467">
    <property type="entry name" value="Ureas_acces_UreF"/>
    <property type="match status" value="1"/>
</dbReference>
<sequence length="232" mass="25903">MSNTDLSTRLARLLHLADSALPTGGFAYSYGLESSRTFGLLHSESGLRNYLYSFLQQAVGLEVPFLNACYRAALPAGAEVLRTIVQEYDAQLLVPALHRGSLTQGKTWLRLLHSFYPAADLPALGEWLAAEELPLHFVPLLALSLRRLEYALPEIHTLYLHLALRDQISAAIRLGCLGPMEGHRLQHEFYAIFDDLLAGADDLDHRHATRSAVLLDAAQMLHEQVYSRLFQN</sequence>
<gene>
    <name evidence="3" type="primary">ureF</name>
    <name evidence="4" type="ORF">EI293_19345</name>
</gene>
<evidence type="ECO:0000256" key="2">
    <source>
        <dbReference type="ARBA" id="ARBA00023186"/>
    </source>
</evidence>
<keyword evidence="5" id="KW-1185">Reference proteome</keyword>
<evidence type="ECO:0000313" key="4">
    <source>
        <dbReference type="EMBL" id="RSK40127.1"/>
    </source>
</evidence>
<comment type="subcellular location">
    <subcellularLocation>
        <location evidence="3">Cytoplasm</location>
    </subcellularLocation>
</comment>
<comment type="similarity">
    <text evidence="3">Belongs to the UreF family.</text>
</comment>
<keyword evidence="3" id="KW-0963">Cytoplasm</keyword>
<name>A0A3R9UU20_9BACT</name>
<proteinExistence type="inferred from homology"/>
<dbReference type="Proteomes" id="UP000270291">
    <property type="component" value="Unassembled WGS sequence"/>
</dbReference>
<dbReference type="Gene3D" id="1.10.4190.10">
    <property type="entry name" value="Urease accessory protein UreF"/>
    <property type="match status" value="1"/>
</dbReference>
<keyword evidence="2 3" id="KW-0143">Chaperone</keyword>
<dbReference type="PANTHER" id="PTHR33620:SF1">
    <property type="entry name" value="UREASE ACCESSORY PROTEIN F"/>
    <property type="match status" value="1"/>
</dbReference>
<dbReference type="HAMAP" id="MF_01385">
    <property type="entry name" value="UreF"/>
    <property type="match status" value="1"/>
</dbReference>
<protein>
    <recommendedName>
        <fullName evidence="3">Urease accessory protein UreF</fullName>
    </recommendedName>
</protein>
<dbReference type="GO" id="GO:0016151">
    <property type="term" value="F:nickel cation binding"/>
    <property type="evidence" value="ECO:0007669"/>
    <property type="project" value="UniProtKB-UniRule"/>
</dbReference>
<dbReference type="PANTHER" id="PTHR33620">
    <property type="entry name" value="UREASE ACCESSORY PROTEIN F"/>
    <property type="match status" value="1"/>
</dbReference>
<comment type="function">
    <text evidence="3">Required for maturation of urease via the functional incorporation of the urease nickel metallocenter.</text>
</comment>
<dbReference type="Pfam" id="PF01730">
    <property type="entry name" value="UreF"/>
    <property type="match status" value="1"/>
</dbReference>
<dbReference type="GO" id="GO:0005737">
    <property type="term" value="C:cytoplasm"/>
    <property type="evidence" value="ECO:0007669"/>
    <property type="project" value="UniProtKB-SubCell"/>
</dbReference>
<evidence type="ECO:0000256" key="3">
    <source>
        <dbReference type="HAMAP-Rule" id="MF_01385"/>
    </source>
</evidence>
<accession>A0A3R9UU20</accession>
<dbReference type="InterPro" id="IPR002639">
    <property type="entry name" value="UreF"/>
</dbReference>
<keyword evidence="1 3" id="KW-0996">Nickel insertion</keyword>
<evidence type="ECO:0000256" key="1">
    <source>
        <dbReference type="ARBA" id="ARBA00022988"/>
    </source>
</evidence>
<organism evidence="4 5">
    <name type="scientific">Hymenobacter perfusus</name>
    <dbReference type="NCBI Taxonomy" id="1236770"/>
    <lineage>
        <taxon>Bacteria</taxon>
        <taxon>Pseudomonadati</taxon>
        <taxon>Bacteroidota</taxon>
        <taxon>Cytophagia</taxon>
        <taxon>Cytophagales</taxon>
        <taxon>Hymenobacteraceae</taxon>
        <taxon>Hymenobacter</taxon>
    </lineage>
</organism>
<dbReference type="EMBL" id="RWIU01000008">
    <property type="protein sequence ID" value="RSK40127.1"/>
    <property type="molecule type" value="Genomic_DNA"/>
</dbReference>
<dbReference type="InterPro" id="IPR038277">
    <property type="entry name" value="UreF_sf"/>
</dbReference>
<evidence type="ECO:0000313" key="5">
    <source>
        <dbReference type="Proteomes" id="UP000270291"/>
    </source>
</evidence>
<comment type="subunit">
    <text evidence="3">UreD, UreF and UreG form a complex that acts as a GTP-hydrolysis-dependent molecular chaperone, activating the urease apoprotein by helping to assemble the nickel containing metallocenter of UreC. The UreE protein probably delivers the nickel.</text>
</comment>
<comment type="caution">
    <text evidence="4">The sequence shown here is derived from an EMBL/GenBank/DDBJ whole genome shotgun (WGS) entry which is preliminary data.</text>
</comment>
<reference evidence="4 5" key="1">
    <citation type="submission" date="2018-12" db="EMBL/GenBank/DDBJ databases">
        <authorList>
            <person name="Feng G."/>
            <person name="Zhu H."/>
        </authorList>
    </citation>
    <scope>NUCLEOTIDE SEQUENCE [LARGE SCALE GENOMIC DNA]</scope>
    <source>
        <strain evidence="4 5">LMG 26000</strain>
    </source>
</reference>
<dbReference type="OrthoDB" id="9798772at2"/>